<proteinExistence type="predicted"/>
<dbReference type="AlphaFoldDB" id="D1C102"/>
<keyword evidence="2" id="KW-1185">Reference proteome</keyword>
<dbReference type="Proteomes" id="UP000002255">
    <property type="component" value="Plasmid pXCEL01"/>
</dbReference>
<dbReference type="KEGG" id="xce:Xcel_3469"/>
<sequence length="166" mass="17768">MLSSTDGARLPWVLSSVAIDGVTLQRKEFTWASDDQPGTVPENVQRWELDGVRAYVSTYRDSADLEELVLGQISGEFLSRAMVRDLQKQEMRDLVRSARAAEPRWSARALEVDGDVVAGVTVISPATSLGVLTGTGALLNECAVVVVHDGGPEGRVSVTTSAPGSR</sequence>
<reference evidence="1 2" key="1">
    <citation type="journal article" date="2010" name="Stand. Genomic Sci.">
        <title>Complete genome sequence of Xylanimonas cellulosilytica type strain (XIL07).</title>
        <authorList>
            <person name="Foster B."/>
            <person name="Pukall R."/>
            <person name="Abt B."/>
            <person name="Nolan M."/>
            <person name="Glavina Del Rio T."/>
            <person name="Chen F."/>
            <person name="Lucas S."/>
            <person name="Tice H."/>
            <person name="Pitluck S."/>
            <person name="Cheng J.-F."/>
            <person name="Chertkov O."/>
            <person name="Brettin T."/>
            <person name="Han C."/>
            <person name="Detter J.C."/>
            <person name="Bruce D."/>
            <person name="Goodwin L."/>
            <person name="Ivanova N."/>
            <person name="Mavromatis K."/>
            <person name="Pati A."/>
            <person name="Mikhailova N."/>
            <person name="Chen A."/>
            <person name="Palaniappan K."/>
            <person name="Land M."/>
            <person name="Hauser L."/>
            <person name="Chang Y.-J."/>
            <person name="Jeffries C.D."/>
            <person name="Chain P."/>
            <person name="Rohde M."/>
            <person name="Goeker M."/>
            <person name="Bristow J."/>
            <person name="Eisen J.A."/>
            <person name="Markowitz V."/>
            <person name="Hugenholtz P."/>
            <person name="Kyrpides N.C."/>
            <person name="Klenk H.-P."/>
            <person name="Lapidus A."/>
        </authorList>
    </citation>
    <scope>NUCLEOTIDE SEQUENCE [LARGE SCALE GENOMIC DNA]</scope>
    <source>
        <strain evidence="2">DSM 15894 / CECT 5975 / LMG 20990 / XIL07</strain>
        <plasmid evidence="2">Plasmid pXCEL01</plasmid>
    </source>
</reference>
<protein>
    <submittedName>
        <fullName evidence="1">Uncharacterized protein</fullName>
    </submittedName>
</protein>
<geneLocation type="plasmid" evidence="1 2">
    <name>pXCEL01</name>
</geneLocation>
<keyword evidence="1" id="KW-0614">Plasmid</keyword>
<gene>
    <name evidence="1" type="ORF">Xcel_3469</name>
</gene>
<evidence type="ECO:0000313" key="1">
    <source>
        <dbReference type="EMBL" id="ACZ32468.1"/>
    </source>
</evidence>
<dbReference type="RefSeq" id="WP_012880208.1">
    <property type="nucleotide sequence ID" value="NC_013531.1"/>
</dbReference>
<name>D1C102_XYLCX</name>
<accession>D1C102</accession>
<dbReference type="HOGENOM" id="CLU_1602070_0_0_11"/>
<organism evidence="1 2">
    <name type="scientific">Xylanimonas cellulosilytica (strain DSM 15894 / JCM 12276 / CECT 5975 / KCTC 9989 / LMG 20990 / NBRC 107835 / XIL07)</name>
    <dbReference type="NCBI Taxonomy" id="446471"/>
    <lineage>
        <taxon>Bacteria</taxon>
        <taxon>Bacillati</taxon>
        <taxon>Actinomycetota</taxon>
        <taxon>Actinomycetes</taxon>
        <taxon>Micrococcales</taxon>
        <taxon>Promicromonosporaceae</taxon>
        <taxon>Xylanimonas</taxon>
    </lineage>
</organism>
<dbReference type="EMBL" id="CP001822">
    <property type="protein sequence ID" value="ACZ32468.1"/>
    <property type="molecule type" value="Genomic_DNA"/>
</dbReference>
<evidence type="ECO:0000313" key="2">
    <source>
        <dbReference type="Proteomes" id="UP000002255"/>
    </source>
</evidence>